<name>A0A918I3Q5_9ACTN</name>
<reference evidence="2" key="1">
    <citation type="journal article" date="2014" name="Int. J. Syst. Evol. Microbiol.">
        <title>Complete genome sequence of Corynebacterium casei LMG S-19264T (=DSM 44701T), isolated from a smear-ripened cheese.</title>
        <authorList>
            <consortium name="US DOE Joint Genome Institute (JGI-PGF)"/>
            <person name="Walter F."/>
            <person name="Albersmeier A."/>
            <person name="Kalinowski J."/>
            <person name="Ruckert C."/>
        </authorList>
    </citation>
    <scope>NUCLEOTIDE SEQUENCE</scope>
    <source>
        <strain evidence="2">JCM 4391</strain>
    </source>
</reference>
<dbReference type="NCBIfam" id="TIGR03696">
    <property type="entry name" value="Rhs_assc_core"/>
    <property type="match status" value="1"/>
</dbReference>
<feature type="compositionally biased region" description="Polar residues" evidence="1">
    <location>
        <begin position="11"/>
        <end position="24"/>
    </location>
</feature>
<protein>
    <recommendedName>
        <fullName evidence="4">RHS repeat-associated core domain-containing protein</fullName>
    </recommendedName>
</protein>
<dbReference type="AlphaFoldDB" id="A0A918I3Q5"/>
<organism evidence="2 3">
    <name type="scientific">Streptomyces lavendofoliae</name>
    <dbReference type="NCBI Taxonomy" id="67314"/>
    <lineage>
        <taxon>Bacteria</taxon>
        <taxon>Bacillati</taxon>
        <taxon>Actinomycetota</taxon>
        <taxon>Actinomycetes</taxon>
        <taxon>Kitasatosporales</taxon>
        <taxon>Streptomycetaceae</taxon>
        <taxon>Streptomyces</taxon>
    </lineage>
</organism>
<feature type="region of interest" description="Disordered" evidence="1">
    <location>
        <begin position="1"/>
        <end position="42"/>
    </location>
</feature>
<comment type="caution">
    <text evidence="2">The sequence shown here is derived from an EMBL/GenBank/DDBJ whole genome shotgun (WGS) entry which is preliminary data.</text>
</comment>
<dbReference type="Proteomes" id="UP000636661">
    <property type="component" value="Unassembled WGS sequence"/>
</dbReference>
<dbReference type="Gene3D" id="2.180.10.10">
    <property type="entry name" value="RHS repeat-associated core"/>
    <property type="match status" value="1"/>
</dbReference>
<dbReference type="EMBL" id="BMTP01000033">
    <property type="protein sequence ID" value="GGU67815.1"/>
    <property type="molecule type" value="Genomic_DNA"/>
</dbReference>
<keyword evidence="3" id="KW-1185">Reference proteome</keyword>
<sequence>MGAHYYDPNTARFTQPDPSGQETNPYLYANGDPVNQSDPTGLLSFPDLSGGLEFAKLTYETVTGNEDAAFATKVGILTGIGVEGLCLAAAAAGAAPTLGASVGAGINGCHVVAAGLGAAAAAGTAAARS</sequence>
<accession>A0A918I3Q5</accession>
<dbReference type="InterPro" id="IPR022385">
    <property type="entry name" value="Rhs_assc_core"/>
</dbReference>
<evidence type="ECO:0000313" key="3">
    <source>
        <dbReference type="Proteomes" id="UP000636661"/>
    </source>
</evidence>
<gene>
    <name evidence="2" type="ORF">GCM10010274_65300</name>
</gene>
<proteinExistence type="predicted"/>
<reference evidence="2" key="2">
    <citation type="submission" date="2020-09" db="EMBL/GenBank/DDBJ databases">
        <authorList>
            <person name="Sun Q."/>
            <person name="Ohkuma M."/>
        </authorList>
    </citation>
    <scope>NUCLEOTIDE SEQUENCE</scope>
    <source>
        <strain evidence="2">JCM 4391</strain>
    </source>
</reference>
<evidence type="ECO:0000313" key="2">
    <source>
        <dbReference type="EMBL" id="GGU67815.1"/>
    </source>
</evidence>
<evidence type="ECO:0000256" key="1">
    <source>
        <dbReference type="SAM" id="MobiDB-lite"/>
    </source>
</evidence>
<evidence type="ECO:0008006" key="4">
    <source>
        <dbReference type="Google" id="ProtNLM"/>
    </source>
</evidence>